<dbReference type="PANTHER" id="PTHR30349">
    <property type="entry name" value="PHAGE INTEGRASE-RELATED"/>
    <property type="match status" value="1"/>
</dbReference>
<gene>
    <name evidence="4" type="ORF">E3T53_05645</name>
</gene>
<protein>
    <submittedName>
        <fullName evidence="4">Site-specific integrase</fullName>
    </submittedName>
</protein>
<keyword evidence="2" id="KW-0238">DNA-binding</keyword>
<dbReference type="InterPro" id="IPR050090">
    <property type="entry name" value="Tyrosine_recombinase_XerCD"/>
</dbReference>
<sequence length="367" mass="40479">MGSIESYATTSGKRYRVIYRRPDHLQTQKRGFRTKRDAELYLSAIEIKKATGEYIDATASKALIAVLGADWLASQTHLKPSSLHPVEVAWRRYVLPTWGTYKVGQIRHSDVQIWISQLVAGRSATTVLRIYGVLAAILDVAVKDRRIPSNPARGVTLPRKTKGQHAYLSHRQVALLAQNSRKHSTLVLALAYTGLRSGEATALRIRDVDTVRRRIQVHENAVSVSGTIHVGTPKTHQARAVPYPTFLNPLFVELMKDSTGGTRGRGELLFGSGLDYVRSPDSRRGWFVSAVRKSQTADSTFPRMTLHDLRHTAASLAISAGANVKAIQRMLGHASAAMTLDTYADLFDDDLDSVADALDDARTLSID</sequence>
<accession>A0A4Y8KP50</accession>
<evidence type="ECO:0000256" key="3">
    <source>
        <dbReference type="ARBA" id="ARBA00023172"/>
    </source>
</evidence>
<dbReference type="EMBL" id="SOHQ01000016">
    <property type="protein sequence ID" value="TFD80233.1"/>
    <property type="molecule type" value="Genomic_DNA"/>
</dbReference>
<evidence type="ECO:0000256" key="2">
    <source>
        <dbReference type="ARBA" id="ARBA00023125"/>
    </source>
</evidence>
<dbReference type="CDD" id="cd01189">
    <property type="entry name" value="INT_ICEBs1_C_like"/>
    <property type="match status" value="1"/>
</dbReference>
<dbReference type="Gene3D" id="1.10.443.10">
    <property type="entry name" value="Intergrase catalytic core"/>
    <property type="match status" value="1"/>
</dbReference>
<organism evidence="4 5">
    <name type="scientific">Cryobacterium psychrophilum</name>
    <dbReference type="NCBI Taxonomy" id="41988"/>
    <lineage>
        <taxon>Bacteria</taxon>
        <taxon>Bacillati</taxon>
        <taxon>Actinomycetota</taxon>
        <taxon>Actinomycetes</taxon>
        <taxon>Micrococcales</taxon>
        <taxon>Microbacteriaceae</taxon>
        <taxon>Cryobacterium</taxon>
    </lineage>
</organism>
<dbReference type="GO" id="GO:0003677">
    <property type="term" value="F:DNA binding"/>
    <property type="evidence" value="ECO:0007669"/>
    <property type="project" value="UniProtKB-KW"/>
</dbReference>
<dbReference type="RefSeq" id="WP_134172771.1">
    <property type="nucleotide sequence ID" value="NZ_SODI01000001.1"/>
</dbReference>
<dbReference type="Pfam" id="PF00589">
    <property type="entry name" value="Phage_integrase"/>
    <property type="match status" value="1"/>
</dbReference>
<dbReference type="Gene3D" id="1.10.150.130">
    <property type="match status" value="1"/>
</dbReference>
<dbReference type="OrthoDB" id="1822491at2"/>
<evidence type="ECO:0000313" key="4">
    <source>
        <dbReference type="EMBL" id="TFD80233.1"/>
    </source>
</evidence>
<evidence type="ECO:0000256" key="1">
    <source>
        <dbReference type="ARBA" id="ARBA00008857"/>
    </source>
</evidence>
<comment type="similarity">
    <text evidence="1">Belongs to the 'phage' integrase family.</text>
</comment>
<comment type="caution">
    <text evidence="4">The sequence shown here is derived from an EMBL/GenBank/DDBJ whole genome shotgun (WGS) entry which is preliminary data.</text>
</comment>
<dbReference type="InterPro" id="IPR011010">
    <property type="entry name" value="DNA_brk_join_enz"/>
</dbReference>
<keyword evidence="3" id="KW-0233">DNA recombination</keyword>
<dbReference type="Proteomes" id="UP000298218">
    <property type="component" value="Unassembled WGS sequence"/>
</dbReference>
<keyword evidence="5" id="KW-1185">Reference proteome</keyword>
<dbReference type="Pfam" id="PF14657">
    <property type="entry name" value="Arm-DNA-bind_4"/>
    <property type="match status" value="1"/>
</dbReference>
<dbReference type="PROSITE" id="PS51898">
    <property type="entry name" value="TYR_RECOMBINASE"/>
    <property type="match status" value="1"/>
</dbReference>
<dbReference type="PANTHER" id="PTHR30349:SF64">
    <property type="entry name" value="PROPHAGE INTEGRASE INTD-RELATED"/>
    <property type="match status" value="1"/>
</dbReference>
<dbReference type="InterPro" id="IPR010998">
    <property type="entry name" value="Integrase_recombinase_N"/>
</dbReference>
<name>A0A4Y8KP50_9MICO</name>
<dbReference type="GO" id="GO:0006310">
    <property type="term" value="P:DNA recombination"/>
    <property type="evidence" value="ECO:0007669"/>
    <property type="project" value="UniProtKB-KW"/>
</dbReference>
<dbReference type="InterPro" id="IPR028259">
    <property type="entry name" value="AP2-like_int_N"/>
</dbReference>
<dbReference type="AlphaFoldDB" id="A0A4Y8KP50"/>
<dbReference type="InterPro" id="IPR013762">
    <property type="entry name" value="Integrase-like_cat_sf"/>
</dbReference>
<dbReference type="GO" id="GO:0015074">
    <property type="term" value="P:DNA integration"/>
    <property type="evidence" value="ECO:0007669"/>
    <property type="project" value="InterPro"/>
</dbReference>
<dbReference type="InterPro" id="IPR002104">
    <property type="entry name" value="Integrase_catalytic"/>
</dbReference>
<proteinExistence type="inferred from homology"/>
<evidence type="ECO:0000313" key="5">
    <source>
        <dbReference type="Proteomes" id="UP000298218"/>
    </source>
</evidence>
<reference evidence="4 5" key="1">
    <citation type="submission" date="2019-03" db="EMBL/GenBank/DDBJ databases">
        <title>Genomics of glacier-inhabiting Cryobacterium strains.</title>
        <authorList>
            <person name="Liu Q."/>
            <person name="Xin Y.-H."/>
        </authorList>
    </citation>
    <scope>NUCLEOTIDE SEQUENCE [LARGE SCALE GENOMIC DNA]</scope>
    <source>
        <strain evidence="4 5">CGMCC 1.4292</strain>
    </source>
</reference>
<dbReference type="SUPFAM" id="SSF56349">
    <property type="entry name" value="DNA breaking-rejoining enzymes"/>
    <property type="match status" value="1"/>
</dbReference>